<keyword evidence="2" id="KW-1185">Reference proteome</keyword>
<keyword evidence="1" id="KW-0812">Transmembrane</keyword>
<organism evidence="2 3">
    <name type="scientific">Galleria mellonella</name>
    <name type="common">Greater wax moth</name>
    <dbReference type="NCBI Taxonomy" id="7137"/>
    <lineage>
        <taxon>Eukaryota</taxon>
        <taxon>Metazoa</taxon>
        <taxon>Ecdysozoa</taxon>
        <taxon>Arthropoda</taxon>
        <taxon>Hexapoda</taxon>
        <taxon>Insecta</taxon>
        <taxon>Pterygota</taxon>
        <taxon>Neoptera</taxon>
        <taxon>Endopterygota</taxon>
        <taxon>Lepidoptera</taxon>
        <taxon>Glossata</taxon>
        <taxon>Ditrysia</taxon>
        <taxon>Pyraloidea</taxon>
        <taxon>Pyralidae</taxon>
        <taxon>Galleriinae</taxon>
        <taxon>Galleria</taxon>
    </lineage>
</organism>
<accession>A0ABM3MD70</accession>
<protein>
    <submittedName>
        <fullName evidence="3">Uncharacterized protein LOC113514464 isoform X2</fullName>
    </submittedName>
</protein>
<feature type="transmembrane region" description="Helical" evidence="1">
    <location>
        <begin position="7"/>
        <end position="26"/>
    </location>
</feature>
<reference evidence="3" key="1">
    <citation type="submission" date="2025-08" db="UniProtKB">
        <authorList>
            <consortium name="RefSeq"/>
        </authorList>
    </citation>
    <scope>IDENTIFICATION</scope>
    <source>
        <tissue evidence="3">Whole larvae</tissue>
    </source>
</reference>
<sequence>MHLTINLLLCICITYLSIGTLLLNWITGSGDVIYYSNENKLNVTLRQYNFPEGAWNILVTVGVANGRNMNTIFQQLIDNRNDMTTVFVQDINTCWDGYMYNVVLLYKNGQICDFHVIFTLVYEEGDSMGTLHYKMSLDWNNTCRGPEKKYNDGIAGERYLHTCILGNEKNRQFVDFYQKLNIGQDTDLVAMRIPDNYIFKYKMELYSFDNNTKFDCKTYTCNSANQCTVASTAQLLLVKPSMKDSLLHETNEEEFYYVPNKNYTFNFIGYMSVHVDTNGKIIAIARQNTLVFNTSIFTNLILTEKDENTKLYYLNFNCIVKTDKSIFECSRQITKNIRFIIKDSQPNTTEAPLQPHIGVYIKKKSRLHYKCTNPNNNGSFVRLSQILNYGAYLETFNYSANKYPVLLNMNLTEFDNNTILSCAVSQTDTDSKQIMSNYTIIVSSDNVTKSVDVKDIYYNEHKDILLNCIGSYWIKVDENNIIQSVIYSSKDHNITLNRNDNNTKLFCVKITCTFIAETNKCLRTFKKFRFILNENPQTNKSFKGGVIAGFVIGLVVFSVMARITYRRLRDNKIKQRNKTRPLPAIPVPREPVPYHHYEVIDNRFA</sequence>
<evidence type="ECO:0000313" key="2">
    <source>
        <dbReference type="Proteomes" id="UP001652740"/>
    </source>
</evidence>
<name>A0ABM3MD70_GALME</name>
<feature type="transmembrane region" description="Helical" evidence="1">
    <location>
        <begin position="545"/>
        <end position="565"/>
    </location>
</feature>
<dbReference type="GeneID" id="113514464"/>
<dbReference type="Proteomes" id="UP001652740">
    <property type="component" value="Unplaced"/>
</dbReference>
<evidence type="ECO:0000256" key="1">
    <source>
        <dbReference type="SAM" id="Phobius"/>
    </source>
</evidence>
<proteinExistence type="predicted"/>
<keyword evidence="1" id="KW-0472">Membrane</keyword>
<gene>
    <name evidence="3" type="primary">LOC113514464</name>
</gene>
<evidence type="ECO:0000313" key="3">
    <source>
        <dbReference type="RefSeq" id="XP_052749048.1"/>
    </source>
</evidence>
<keyword evidence="1" id="KW-1133">Transmembrane helix</keyword>
<dbReference type="RefSeq" id="XP_052749048.1">
    <property type="nucleotide sequence ID" value="XM_052893088.1"/>
</dbReference>